<dbReference type="AlphaFoldDB" id="A0A2H3JMM6"/>
<evidence type="ECO:0000313" key="3">
    <source>
        <dbReference type="Proteomes" id="UP000218811"/>
    </source>
</evidence>
<dbReference type="SUPFAM" id="SSF69593">
    <property type="entry name" value="Glycerol-3-phosphate (1)-acyltransferase"/>
    <property type="match status" value="1"/>
</dbReference>
<organism evidence="2 3">
    <name type="scientific">Wolfiporia cocos (strain MD-104)</name>
    <name type="common">Brown rot fungus</name>
    <dbReference type="NCBI Taxonomy" id="742152"/>
    <lineage>
        <taxon>Eukaryota</taxon>
        <taxon>Fungi</taxon>
        <taxon>Dikarya</taxon>
        <taxon>Basidiomycota</taxon>
        <taxon>Agaricomycotina</taxon>
        <taxon>Agaricomycetes</taxon>
        <taxon>Polyporales</taxon>
        <taxon>Phaeolaceae</taxon>
        <taxon>Wolfiporia</taxon>
    </lineage>
</organism>
<evidence type="ECO:0000259" key="1">
    <source>
        <dbReference type="Pfam" id="PF01553"/>
    </source>
</evidence>
<dbReference type="PANTHER" id="PTHR31605:SF0">
    <property type="entry name" value="GLYCEROL-3-PHOSPHATE O-ACYLTRANSFERASE 1"/>
    <property type="match status" value="1"/>
</dbReference>
<name>A0A2H3JMM6_WOLCO</name>
<sequence length="183" mass="20521">MPPGSPTPWSYFFIRLLFKFVLKIFYGTIVVENAHLIPPRGQPCIVCANHSNSLTDALLLVTAIPSKKRNLLRLTAKSTQFGKKTLTSWLIESAGTVPIKRRKDFPDGQADNTTVMLKLIELECPQYSSGSERTRRSSPSVHPSCLRYVVRDEVSPLRNTDLRALRQLVASTYPQVVQGVPRV</sequence>
<feature type="domain" description="Phospholipid/glycerol acyltransferase" evidence="1">
    <location>
        <begin position="30"/>
        <end position="107"/>
    </location>
</feature>
<dbReference type="OrthoDB" id="5567124at2759"/>
<keyword evidence="3" id="KW-1185">Reference proteome</keyword>
<dbReference type="Pfam" id="PF01553">
    <property type="entry name" value="Acyltransferase"/>
    <property type="match status" value="1"/>
</dbReference>
<dbReference type="InterPro" id="IPR052744">
    <property type="entry name" value="GPAT/DAPAT"/>
</dbReference>
<protein>
    <recommendedName>
        <fullName evidence="1">Phospholipid/glycerol acyltransferase domain-containing protein</fullName>
    </recommendedName>
</protein>
<proteinExistence type="predicted"/>
<dbReference type="EMBL" id="KB468146">
    <property type="protein sequence ID" value="PCH43442.1"/>
    <property type="molecule type" value="Genomic_DNA"/>
</dbReference>
<dbReference type="GO" id="GO:0008654">
    <property type="term" value="P:phospholipid biosynthetic process"/>
    <property type="evidence" value="ECO:0007669"/>
    <property type="project" value="TreeGrafter"/>
</dbReference>
<dbReference type="GO" id="GO:0004366">
    <property type="term" value="F:glycerol-3-phosphate O-acyltransferase activity"/>
    <property type="evidence" value="ECO:0007669"/>
    <property type="project" value="TreeGrafter"/>
</dbReference>
<accession>A0A2H3JMM6</accession>
<dbReference type="GO" id="GO:0016287">
    <property type="term" value="F:glycerone-phosphate O-acyltransferase activity"/>
    <property type="evidence" value="ECO:0007669"/>
    <property type="project" value="TreeGrafter"/>
</dbReference>
<dbReference type="InterPro" id="IPR002123">
    <property type="entry name" value="Plipid/glycerol_acylTrfase"/>
</dbReference>
<reference evidence="2 3" key="1">
    <citation type="journal article" date="2012" name="Science">
        <title>The Paleozoic origin of enzymatic lignin decomposition reconstructed from 31 fungal genomes.</title>
        <authorList>
            <person name="Floudas D."/>
            <person name="Binder M."/>
            <person name="Riley R."/>
            <person name="Barry K."/>
            <person name="Blanchette R.A."/>
            <person name="Henrissat B."/>
            <person name="Martinez A.T."/>
            <person name="Otillar R."/>
            <person name="Spatafora J.W."/>
            <person name="Yadav J.S."/>
            <person name="Aerts A."/>
            <person name="Benoit I."/>
            <person name="Boyd A."/>
            <person name="Carlson A."/>
            <person name="Copeland A."/>
            <person name="Coutinho P.M."/>
            <person name="de Vries R.P."/>
            <person name="Ferreira P."/>
            <person name="Findley K."/>
            <person name="Foster B."/>
            <person name="Gaskell J."/>
            <person name="Glotzer D."/>
            <person name="Gorecki P."/>
            <person name="Heitman J."/>
            <person name="Hesse C."/>
            <person name="Hori C."/>
            <person name="Igarashi K."/>
            <person name="Jurgens J.A."/>
            <person name="Kallen N."/>
            <person name="Kersten P."/>
            <person name="Kohler A."/>
            <person name="Kuees U."/>
            <person name="Kumar T.K.A."/>
            <person name="Kuo A."/>
            <person name="LaButti K."/>
            <person name="Larrondo L.F."/>
            <person name="Lindquist E."/>
            <person name="Ling A."/>
            <person name="Lombard V."/>
            <person name="Lucas S."/>
            <person name="Lundell T."/>
            <person name="Martin R."/>
            <person name="McLaughlin D.J."/>
            <person name="Morgenstern I."/>
            <person name="Morin E."/>
            <person name="Murat C."/>
            <person name="Nagy L.G."/>
            <person name="Nolan M."/>
            <person name="Ohm R.A."/>
            <person name="Patyshakuliyeva A."/>
            <person name="Rokas A."/>
            <person name="Ruiz-Duenas F.J."/>
            <person name="Sabat G."/>
            <person name="Salamov A."/>
            <person name="Samejima M."/>
            <person name="Schmutz J."/>
            <person name="Slot J.C."/>
            <person name="St John F."/>
            <person name="Stenlid J."/>
            <person name="Sun H."/>
            <person name="Sun S."/>
            <person name="Syed K."/>
            <person name="Tsang A."/>
            <person name="Wiebenga A."/>
            <person name="Young D."/>
            <person name="Pisabarro A."/>
            <person name="Eastwood D.C."/>
            <person name="Martin F."/>
            <person name="Cullen D."/>
            <person name="Grigoriev I.V."/>
            <person name="Hibbett D.S."/>
        </authorList>
    </citation>
    <scope>NUCLEOTIDE SEQUENCE [LARGE SCALE GENOMIC DNA]</scope>
    <source>
        <strain evidence="2 3">MD-104</strain>
    </source>
</reference>
<dbReference type="PANTHER" id="PTHR31605">
    <property type="entry name" value="GLYCEROL-3-PHOSPHATE O-ACYLTRANSFERASE 1"/>
    <property type="match status" value="1"/>
</dbReference>
<dbReference type="Proteomes" id="UP000218811">
    <property type="component" value="Unassembled WGS sequence"/>
</dbReference>
<gene>
    <name evidence="2" type="ORF">WOLCODRAFT_164441</name>
</gene>
<evidence type="ECO:0000313" key="2">
    <source>
        <dbReference type="EMBL" id="PCH43442.1"/>
    </source>
</evidence>